<reference evidence="2 3" key="1">
    <citation type="journal article" date="2014" name="Am. J. Bot.">
        <title>Genome assembly and annotation for red clover (Trifolium pratense; Fabaceae).</title>
        <authorList>
            <person name="Istvanek J."/>
            <person name="Jaros M."/>
            <person name="Krenek A."/>
            <person name="Repkova J."/>
        </authorList>
    </citation>
    <scope>NUCLEOTIDE SEQUENCE [LARGE SCALE GENOMIC DNA]</scope>
    <source>
        <strain evidence="3">cv. Tatra</strain>
        <tissue evidence="2">Young leaves</tissue>
    </source>
</reference>
<evidence type="ECO:0000313" key="3">
    <source>
        <dbReference type="Proteomes" id="UP000236291"/>
    </source>
</evidence>
<evidence type="ECO:0000313" key="2">
    <source>
        <dbReference type="EMBL" id="PNX68567.1"/>
    </source>
</evidence>
<reference evidence="2 3" key="2">
    <citation type="journal article" date="2017" name="Front. Plant Sci.">
        <title>Gene Classification and Mining of Molecular Markers Useful in Red Clover (Trifolium pratense) Breeding.</title>
        <authorList>
            <person name="Istvanek J."/>
            <person name="Dluhosova J."/>
            <person name="Dluhos P."/>
            <person name="Patkova L."/>
            <person name="Nedelnik J."/>
            <person name="Repkova J."/>
        </authorList>
    </citation>
    <scope>NUCLEOTIDE SEQUENCE [LARGE SCALE GENOMIC DNA]</scope>
    <source>
        <strain evidence="3">cv. Tatra</strain>
        <tissue evidence="2">Young leaves</tissue>
    </source>
</reference>
<feature type="region of interest" description="Disordered" evidence="1">
    <location>
        <begin position="41"/>
        <end position="68"/>
    </location>
</feature>
<comment type="caution">
    <text evidence="2">The sequence shown here is derived from an EMBL/GenBank/DDBJ whole genome shotgun (WGS) entry which is preliminary data.</text>
</comment>
<dbReference type="EMBL" id="ASHM01230359">
    <property type="protein sequence ID" value="PNX68567.1"/>
    <property type="molecule type" value="Genomic_DNA"/>
</dbReference>
<gene>
    <name evidence="2" type="ORF">L195_g064036</name>
</gene>
<protein>
    <submittedName>
        <fullName evidence="2">Uncharacterized protein</fullName>
    </submittedName>
</protein>
<evidence type="ECO:0000256" key="1">
    <source>
        <dbReference type="SAM" id="MobiDB-lite"/>
    </source>
</evidence>
<dbReference type="Proteomes" id="UP000236291">
    <property type="component" value="Unassembled WGS sequence"/>
</dbReference>
<proteinExistence type="predicted"/>
<feature type="region of interest" description="Disordered" evidence="1">
    <location>
        <begin position="1"/>
        <end position="29"/>
    </location>
</feature>
<feature type="compositionally biased region" description="Polar residues" evidence="1">
    <location>
        <begin position="52"/>
        <end position="62"/>
    </location>
</feature>
<dbReference type="AlphaFoldDB" id="A0A2K3KQJ8"/>
<organism evidence="2 3">
    <name type="scientific">Trifolium pratense</name>
    <name type="common">Red clover</name>
    <dbReference type="NCBI Taxonomy" id="57577"/>
    <lineage>
        <taxon>Eukaryota</taxon>
        <taxon>Viridiplantae</taxon>
        <taxon>Streptophyta</taxon>
        <taxon>Embryophyta</taxon>
        <taxon>Tracheophyta</taxon>
        <taxon>Spermatophyta</taxon>
        <taxon>Magnoliopsida</taxon>
        <taxon>eudicotyledons</taxon>
        <taxon>Gunneridae</taxon>
        <taxon>Pentapetalae</taxon>
        <taxon>rosids</taxon>
        <taxon>fabids</taxon>
        <taxon>Fabales</taxon>
        <taxon>Fabaceae</taxon>
        <taxon>Papilionoideae</taxon>
        <taxon>50 kb inversion clade</taxon>
        <taxon>NPAAA clade</taxon>
        <taxon>Hologalegina</taxon>
        <taxon>IRL clade</taxon>
        <taxon>Trifolieae</taxon>
        <taxon>Trifolium</taxon>
    </lineage>
</organism>
<feature type="non-terminal residue" evidence="2">
    <location>
        <position position="68"/>
    </location>
</feature>
<name>A0A2K3KQJ8_TRIPR</name>
<feature type="compositionally biased region" description="Basic and acidic residues" evidence="1">
    <location>
        <begin position="1"/>
        <end position="16"/>
    </location>
</feature>
<accession>A0A2K3KQJ8</accession>
<sequence length="68" mass="7650">MNREKDQSLTTKDSKVQRPLGRGRIKKPAFKPACTRILRPRKAKDEEVETIVLSSDSSGSDDTNLDYA</sequence>